<feature type="chain" id="PRO_5042881446" evidence="1">
    <location>
        <begin position="20"/>
        <end position="113"/>
    </location>
</feature>
<evidence type="ECO:0000313" key="2">
    <source>
        <dbReference type="EMBL" id="KAK6169434.1"/>
    </source>
</evidence>
<name>A0AAN8GHR4_PATCE</name>
<protein>
    <submittedName>
        <fullName evidence="2">Uncharacterized protein</fullName>
    </submittedName>
</protein>
<evidence type="ECO:0000313" key="3">
    <source>
        <dbReference type="Proteomes" id="UP001347796"/>
    </source>
</evidence>
<evidence type="ECO:0000256" key="1">
    <source>
        <dbReference type="SAM" id="SignalP"/>
    </source>
</evidence>
<dbReference type="Proteomes" id="UP001347796">
    <property type="component" value="Unassembled WGS sequence"/>
</dbReference>
<keyword evidence="3" id="KW-1185">Reference proteome</keyword>
<dbReference type="AlphaFoldDB" id="A0AAN8GHR4"/>
<dbReference type="EMBL" id="JAZGQO010000015">
    <property type="protein sequence ID" value="KAK6169434.1"/>
    <property type="molecule type" value="Genomic_DNA"/>
</dbReference>
<feature type="signal peptide" evidence="1">
    <location>
        <begin position="1"/>
        <end position="19"/>
    </location>
</feature>
<reference evidence="2 3" key="1">
    <citation type="submission" date="2024-01" db="EMBL/GenBank/DDBJ databases">
        <title>The genome of the rayed Mediterranean limpet Patella caerulea (Linnaeus, 1758).</title>
        <authorList>
            <person name="Anh-Thu Weber A."/>
            <person name="Halstead-Nussloch G."/>
        </authorList>
    </citation>
    <scope>NUCLEOTIDE SEQUENCE [LARGE SCALE GENOMIC DNA]</scope>
    <source>
        <strain evidence="2">AATW-2023a</strain>
        <tissue evidence="2">Whole specimen</tissue>
    </source>
</reference>
<gene>
    <name evidence="2" type="ORF">SNE40_020491</name>
</gene>
<keyword evidence="1" id="KW-0732">Signal</keyword>
<proteinExistence type="predicted"/>
<accession>A0AAN8GHR4</accession>
<comment type="caution">
    <text evidence="2">The sequence shown here is derived from an EMBL/GenBank/DDBJ whole genome shotgun (WGS) entry which is preliminary data.</text>
</comment>
<sequence length="113" mass="12031">MRTQIILLFLSIGVLCADAYYPCATVRCGIDEDGRVTQCRLREVTCIQAPCYPQVVCVADVPATEGVCDIGLPVINSANHELYCGRGSSGRCPASTGCVIDAGDRYALCCYTG</sequence>
<organism evidence="2 3">
    <name type="scientific">Patella caerulea</name>
    <name type="common">Rayed Mediterranean limpet</name>
    <dbReference type="NCBI Taxonomy" id="87958"/>
    <lineage>
        <taxon>Eukaryota</taxon>
        <taxon>Metazoa</taxon>
        <taxon>Spiralia</taxon>
        <taxon>Lophotrochozoa</taxon>
        <taxon>Mollusca</taxon>
        <taxon>Gastropoda</taxon>
        <taxon>Patellogastropoda</taxon>
        <taxon>Patelloidea</taxon>
        <taxon>Patellidae</taxon>
        <taxon>Patella</taxon>
    </lineage>
</organism>